<dbReference type="GO" id="GO:0016791">
    <property type="term" value="F:phosphatase activity"/>
    <property type="evidence" value="ECO:0007669"/>
    <property type="project" value="TreeGrafter"/>
</dbReference>
<evidence type="ECO:0000256" key="1">
    <source>
        <dbReference type="ARBA" id="ARBA00001946"/>
    </source>
</evidence>
<name>A0A2U9IEE0_9CREN</name>
<dbReference type="NCBIfam" id="TIGR01549">
    <property type="entry name" value="HAD-SF-IA-v1"/>
    <property type="match status" value="1"/>
</dbReference>
<evidence type="ECO:0000313" key="7">
    <source>
        <dbReference type="Proteomes" id="UP000248044"/>
    </source>
</evidence>
<dbReference type="SUPFAM" id="SSF56784">
    <property type="entry name" value="HAD-like"/>
    <property type="match status" value="1"/>
</dbReference>
<dbReference type="Pfam" id="PF13419">
    <property type="entry name" value="HAD_2"/>
    <property type="match status" value="1"/>
</dbReference>
<keyword evidence="5" id="KW-0460">Magnesium</keyword>
<comment type="cofactor">
    <cofactor evidence="1">
        <name>Mg(2+)</name>
        <dbReference type="ChEBI" id="CHEBI:18420"/>
    </cofactor>
</comment>
<evidence type="ECO:0000256" key="3">
    <source>
        <dbReference type="ARBA" id="ARBA00022723"/>
    </source>
</evidence>
<dbReference type="InterPro" id="IPR006439">
    <property type="entry name" value="HAD-SF_hydro_IA"/>
</dbReference>
<keyword evidence="3" id="KW-0479">Metal-binding</keyword>
<dbReference type="PANTHER" id="PTHR46470:SF2">
    <property type="entry name" value="GLYCERALDEHYDE 3-PHOSPHATE PHOSPHATASE"/>
    <property type="match status" value="1"/>
</dbReference>
<evidence type="ECO:0000256" key="5">
    <source>
        <dbReference type="ARBA" id="ARBA00022842"/>
    </source>
</evidence>
<dbReference type="SFLD" id="SFLDG01129">
    <property type="entry name" value="C1.5:_HAD__Beta-PGM__Phosphata"/>
    <property type="match status" value="1"/>
</dbReference>
<dbReference type="GO" id="GO:0046872">
    <property type="term" value="F:metal ion binding"/>
    <property type="evidence" value="ECO:0007669"/>
    <property type="project" value="UniProtKB-KW"/>
</dbReference>
<evidence type="ECO:0000256" key="4">
    <source>
        <dbReference type="ARBA" id="ARBA00022801"/>
    </source>
</evidence>
<evidence type="ECO:0000313" key="6">
    <source>
        <dbReference type="EMBL" id="AWR94408.1"/>
    </source>
</evidence>
<dbReference type="RefSeq" id="WP_110270289.1">
    <property type="nucleotide sequence ID" value="NZ_CP029289.2"/>
</dbReference>
<dbReference type="InterPro" id="IPR036412">
    <property type="entry name" value="HAD-like_sf"/>
</dbReference>
<comment type="similarity">
    <text evidence="2">Belongs to the HAD-like hydrolase superfamily.</text>
</comment>
<dbReference type="GO" id="GO:0044281">
    <property type="term" value="P:small molecule metabolic process"/>
    <property type="evidence" value="ECO:0007669"/>
    <property type="project" value="UniProtKB-ARBA"/>
</dbReference>
<dbReference type="InterPro" id="IPR051400">
    <property type="entry name" value="HAD-like_hydrolase"/>
</dbReference>
<dbReference type="PRINTS" id="PR00413">
    <property type="entry name" value="HADHALOGNASE"/>
</dbReference>
<dbReference type="EMBL" id="CP029289">
    <property type="protein sequence ID" value="AWR94408.1"/>
    <property type="molecule type" value="Genomic_DNA"/>
</dbReference>
<reference evidence="6 7" key="1">
    <citation type="submission" date="2018-05" db="EMBL/GenBank/DDBJ databases">
        <title>Complete Genome Sequences of Extremely Thermoacidophilic, Metal-Mobilizing Type-Strain Members of the Archaeal Family Sulfolobaceae: Acidianus brierleyi DSM-1651T, Acidianus sulfidivorans DSM-18786T, Metallosphaera hakonensis DSM-7519T, and Metallosphaera prunae DSM-10039T.</title>
        <authorList>
            <person name="Counts J.A."/>
            <person name="Kelly R.M."/>
        </authorList>
    </citation>
    <scope>NUCLEOTIDE SEQUENCE [LARGE SCALE GENOMIC DNA]</scope>
    <source>
        <strain evidence="6 7">DSM 1651</strain>
    </source>
</reference>
<evidence type="ECO:0000256" key="2">
    <source>
        <dbReference type="ARBA" id="ARBA00007958"/>
    </source>
</evidence>
<dbReference type="OrthoDB" id="31229at2157"/>
<dbReference type="PANTHER" id="PTHR46470">
    <property type="entry name" value="N-ACYLNEURAMINATE-9-PHOSPHATASE"/>
    <property type="match status" value="1"/>
</dbReference>
<keyword evidence="7" id="KW-1185">Reference proteome</keyword>
<keyword evidence="4" id="KW-0378">Hydrolase</keyword>
<gene>
    <name evidence="6" type="ORF">DFR85_07135</name>
</gene>
<dbReference type="Proteomes" id="UP000248044">
    <property type="component" value="Chromosome"/>
</dbReference>
<dbReference type="Gene3D" id="1.10.150.520">
    <property type="match status" value="1"/>
</dbReference>
<organism evidence="6 7">
    <name type="scientific">Acidianus brierleyi</name>
    <dbReference type="NCBI Taxonomy" id="41673"/>
    <lineage>
        <taxon>Archaea</taxon>
        <taxon>Thermoproteota</taxon>
        <taxon>Thermoprotei</taxon>
        <taxon>Sulfolobales</taxon>
        <taxon>Sulfolobaceae</taxon>
        <taxon>Acidianus</taxon>
    </lineage>
</organism>
<proteinExistence type="inferred from homology"/>
<dbReference type="SFLD" id="SFLDS00003">
    <property type="entry name" value="Haloacid_Dehalogenase"/>
    <property type="match status" value="1"/>
</dbReference>
<accession>A0A2U9IEE0</accession>
<sequence length="241" mass="27426">MEDYNEFEKIRAIFFDFDNTLVDFETNSKRALDVLSKELYTYLIDNNLSLNISSSEINEIVTSISCKLDSEGVYDRTIWIEKILEKLGISVNKEQIFEWVSLYWSIASDTKVFDDVQDTLDFLKKKGYKLGIITNSDGEGGSKSRRLENFPLIKYFDIIVIGGENNIKPKPSVQPFIVGCEKLSLSSDQCVMVGDDPVKDCLAAKKAGLNSILIDRQNKVKFAELYADLVIRNIKSLQDIF</sequence>
<dbReference type="KEGG" id="abri:DFR85_07135"/>
<protein>
    <submittedName>
        <fullName evidence="6">2-haloalkanoic acid dehalogenase</fullName>
    </submittedName>
</protein>
<dbReference type="GeneID" id="36831917"/>
<dbReference type="InterPro" id="IPR023214">
    <property type="entry name" value="HAD_sf"/>
</dbReference>
<dbReference type="InterPro" id="IPR041492">
    <property type="entry name" value="HAD_2"/>
</dbReference>
<dbReference type="Gene3D" id="3.40.50.1000">
    <property type="entry name" value="HAD superfamily/HAD-like"/>
    <property type="match status" value="1"/>
</dbReference>
<dbReference type="AlphaFoldDB" id="A0A2U9IEE0"/>